<dbReference type="EMBL" id="JAFBBZ010000001">
    <property type="protein sequence ID" value="MBM7510191.1"/>
    <property type="molecule type" value="Genomic_DNA"/>
</dbReference>
<evidence type="ECO:0000313" key="1">
    <source>
        <dbReference type="EMBL" id="MBM7510191.1"/>
    </source>
</evidence>
<reference evidence="1 2" key="1">
    <citation type="submission" date="2021-01" db="EMBL/GenBank/DDBJ databases">
        <title>Sequencing the genomes of 1000 actinobacteria strains.</title>
        <authorList>
            <person name="Klenk H.-P."/>
        </authorList>
    </citation>
    <scope>NUCLEOTIDE SEQUENCE [LARGE SCALE GENOMIC DNA]</scope>
    <source>
        <strain evidence="1 2">DSM 18239</strain>
    </source>
</reference>
<dbReference type="Proteomes" id="UP000732378">
    <property type="component" value="Unassembled WGS sequence"/>
</dbReference>
<comment type="caution">
    <text evidence="1">The sequence shown here is derived from an EMBL/GenBank/DDBJ whole genome shotgun (WGS) entry which is preliminary data.</text>
</comment>
<organism evidence="1 2">
    <name type="scientific">Nocardioides salarius</name>
    <dbReference type="NCBI Taxonomy" id="374513"/>
    <lineage>
        <taxon>Bacteria</taxon>
        <taxon>Bacillati</taxon>
        <taxon>Actinomycetota</taxon>
        <taxon>Actinomycetes</taxon>
        <taxon>Propionibacteriales</taxon>
        <taxon>Nocardioidaceae</taxon>
        <taxon>Nocardioides</taxon>
    </lineage>
</organism>
<proteinExistence type="predicted"/>
<accession>A0ABS2MG79</accession>
<protein>
    <submittedName>
        <fullName evidence="1">Uncharacterized protein</fullName>
    </submittedName>
</protein>
<name>A0ABS2MG79_9ACTN</name>
<sequence length="30" mass="3424">MTLWTVLALLVLVPLAAWAGIRILRDPHRK</sequence>
<gene>
    <name evidence="1" type="ORF">JOE61_004005</name>
</gene>
<evidence type="ECO:0000313" key="2">
    <source>
        <dbReference type="Proteomes" id="UP000732378"/>
    </source>
</evidence>
<keyword evidence="2" id="KW-1185">Reference proteome</keyword>